<dbReference type="EMBL" id="JBHTMU010000011">
    <property type="protein sequence ID" value="MFD1342443.1"/>
    <property type="molecule type" value="Genomic_DNA"/>
</dbReference>
<dbReference type="Gene3D" id="3.40.50.300">
    <property type="entry name" value="P-loop containing nucleotide triphosphate hydrolases"/>
    <property type="match status" value="1"/>
</dbReference>
<gene>
    <name evidence="3" type="ORF">ACFQ4E_08440</name>
</gene>
<comment type="caution">
    <text evidence="3">The sequence shown here is derived from an EMBL/GenBank/DDBJ whole genome shotgun (WGS) entry which is preliminary data.</text>
</comment>
<feature type="domain" description="ATPase AAA-3" evidence="1">
    <location>
        <begin position="44"/>
        <end position="174"/>
    </location>
</feature>
<organism evidence="3 4">
    <name type="scientific">Litorisediminicola beolgyonensis</name>
    <dbReference type="NCBI Taxonomy" id="1173614"/>
    <lineage>
        <taxon>Bacteria</taxon>
        <taxon>Pseudomonadati</taxon>
        <taxon>Pseudomonadota</taxon>
        <taxon>Alphaproteobacteria</taxon>
        <taxon>Rhodobacterales</taxon>
        <taxon>Paracoccaceae</taxon>
        <taxon>Litorisediminicola</taxon>
    </lineage>
</organism>
<accession>A0ABW3ZHN1</accession>
<evidence type="ECO:0000259" key="2">
    <source>
        <dbReference type="Pfam" id="PF17863"/>
    </source>
</evidence>
<dbReference type="InterPro" id="IPR041628">
    <property type="entry name" value="ChlI/MoxR_AAA_lid"/>
</dbReference>
<keyword evidence="4" id="KW-1185">Reference proteome</keyword>
<dbReference type="Pfam" id="PF07726">
    <property type="entry name" value="AAA_3"/>
    <property type="match status" value="1"/>
</dbReference>
<protein>
    <submittedName>
        <fullName evidence="3">AAA family ATPase</fullName>
    </submittedName>
</protein>
<dbReference type="InterPro" id="IPR027417">
    <property type="entry name" value="P-loop_NTPase"/>
</dbReference>
<dbReference type="PANTHER" id="PTHR42759">
    <property type="entry name" value="MOXR FAMILY PROTEIN"/>
    <property type="match status" value="1"/>
</dbReference>
<feature type="domain" description="ChlI/MoxR AAA lid" evidence="2">
    <location>
        <begin position="246"/>
        <end position="315"/>
    </location>
</feature>
<evidence type="ECO:0000313" key="4">
    <source>
        <dbReference type="Proteomes" id="UP001597135"/>
    </source>
</evidence>
<evidence type="ECO:0000313" key="3">
    <source>
        <dbReference type="EMBL" id="MFD1342443.1"/>
    </source>
</evidence>
<dbReference type="Gene3D" id="1.10.8.80">
    <property type="entry name" value="Magnesium chelatase subunit I, C-Terminal domain"/>
    <property type="match status" value="1"/>
</dbReference>
<evidence type="ECO:0000259" key="1">
    <source>
        <dbReference type="Pfam" id="PF07726"/>
    </source>
</evidence>
<reference evidence="4" key="1">
    <citation type="journal article" date="2019" name="Int. J. Syst. Evol. Microbiol.">
        <title>The Global Catalogue of Microorganisms (GCM) 10K type strain sequencing project: providing services to taxonomists for standard genome sequencing and annotation.</title>
        <authorList>
            <consortium name="The Broad Institute Genomics Platform"/>
            <consortium name="The Broad Institute Genome Sequencing Center for Infectious Disease"/>
            <person name="Wu L."/>
            <person name="Ma J."/>
        </authorList>
    </citation>
    <scope>NUCLEOTIDE SEQUENCE [LARGE SCALE GENOMIC DNA]</scope>
    <source>
        <strain evidence="4">CCUG 62953</strain>
    </source>
</reference>
<dbReference type="CDD" id="cd00009">
    <property type="entry name" value="AAA"/>
    <property type="match status" value="1"/>
</dbReference>
<dbReference type="SUPFAM" id="SSF52540">
    <property type="entry name" value="P-loop containing nucleoside triphosphate hydrolases"/>
    <property type="match status" value="1"/>
</dbReference>
<dbReference type="Pfam" id="PF17863">
    <property type="entry name" value="AAA_lid_2"/>
    <property type="match status" value="1"/>
</dbReference>
<sequence>MEDLTPPDHLALSARSLIQRMESGLIGQRELVERLVICLLTGGHVLIEGPPGLAKTRSVRRLSDAVEGSFARIQCTPDLMPSDVTGTQVWRQDSGEMSFLPGPIFHSLVLVDEVNRAPPKVQSALLEAMAEGQVTSGGTAHPLPRPFMVVATQNPLEQEGTFPLPEAQLDRFLFHVLLDLPDEETEMAILDLVEGELRAQAETAPPTLDLRTLDVIKESVLNVHLSPALRRYIVALVMATRHGKAAEGRVRHAVSPRGTLSLAAAARARAWLRGRDYAVPEDVQALAADVLCHRMVPTWRAQADGVTARSIMDDILSTVAPL</sequence>
<dbReference type="PANTHER" id="PTHR42759:SF1">
    <property type="entry name" value="MAGNESIUM-CHELATASE SUBUNIT CHLD"/>
    <property type="match status" value="1"/>
</dbReference>
<dbReference type="RefSeq" id="WP_386802509.1">
    <property type="nucleotide sequence ID" value="NZ_JBHTMU010000011.1"/>
</dbReference>
<dbReference type="Proteomes" id="UP001597135">
    <property type="component" value="Unassembled WGS sequence"/>
</dbReference>
<name>A0ABW3ZHN1_9RHOB</name>
<dbReference type="InterPro" id="IPR050764">
    <property type="entry name" value="CbbQ/NirQ/NorQ/GpvN"/>
</dbReference>
<dbReference type="InterPro" id="IPR011703">
    <property type="entry name" value="ATPase_AAA-3"/>
</dbReference>
<dbReference type="PIRSF" id="PIRSF002849">
    <property type="entry name" value="AAA_ATPase_chaperone_MoxR_prd"/>
    <property type="match status" value="1"/>
</dbReference>
<proteinExistence type="predicted"/>